<dbReference type="Proteomes" id="UP000324800">
    <property type="component" value="Unassembled WGS sequence"/>
</dbReference>
<dbReference type="AlphaFoldDB" id="A0A5J4V9N9"/>
<comment type="caution">
    <text evidence="2">The sequence shown here is derived from an EMBL/GenBank/DDBJ whole genome shotgun (WGS) entry which is preliminary data.</text>
</comment>
<gene>
    <name evidence="2" type="ORF">EZS28_025204</name>
</gene>
<proteinExistence type="predicted"/>
<dbReference type="EMBL" id="SNRW01008595">
    <property type="protein sequence ID" value="KAA6379269.1"/>
    <property type="molecule type" value="Genomic_DNA"/>
</dbReference>
<evidence type="ECO:0000313" key="2">
    <source>
        <dbReference type="EMBL" id="KAA6379269.1"/>
    </source>
</evidence>
<feature type="compositionally biased region" description="Basic and acidic residues" evidence="1">
    <location>
        <begin position="1"/>
        <end position="16"/>
    </location>
</feature>
<accession>A0A5J4V9N9</accession>
<evidence type="ECO:0000256" key="1">
    <source>
        <dbReference type="SAM" id="MobiDB-lite"/>
    </source>
</evidence>
<reference evidence="2 3" key="1">
    <citation type="submission" date="2019-03" db="EMBL/GenBank/DDBJ databases">
        <title>Single cell metagenomics reveals metabolic interactions within the superorganism composed of flagellate Streblomastix strix and complex community of Bacteroidetes bacteria on its surface.</title>
        <authorList>
            <person name="Treitli S.C."/>
            <person name="Kolisko M."/>
            <person name="Husnik F."/>
            <person name="Keeling P."/>
            <person name="Hampl V."/>
        </authorList>
    </citation>
    <scope>NUCLEOTIDE SEQUENCE [LARGE SCALE GENOMIC DNA]</scope>
    <source>
        <strain evidence="2">ST1C</strain>
    </source>
</reference>
<organism evidence="2 3">
    <name type="scientific">Streblomastix strix</name>
    <dbReference type="NCBI Taxonomy" id="222440"/>
    <lineage>
        <taxon>Eukaryota</taxon>
        <taxon>Metamonada</taxon>
        <taxon>Preaxostyla</taxon>
        <taxon>Oxymonadida</taxon>
        <taxon>Streblomastigidae</taxon>
        <taxon>Streblomastix</taxon>
    </lineage>
</organism>
<protein>
    <submittedName>
        <fullName evidence="2">Uncharacterized protein</fullName>
    </submittedName>
</protein>
<feature type="region of interest" description="Disordered" evidence="1">
    <location>
        <begin position="1"/>
        <end position="21"/>
    </location>
</feature>
<evidence type="ECO:0000313" key="3">
    <source>
        <dbReference type="Proteomes" id="UP000324800"/>
    </source>
</evidence>
<name>A0A5J4V9N9_9EUKA</name>
<sequence>MKDQTRHLNKEVRQGDRGVTNYYPLLSRRQGNDLLSPNKERIPEIIEGSNKRNDTEAGLERMKQQCRDKDITLSKLDKFDITNYRQRDVVNELHRRI</sequence>